<dbReference type="AlphaFoldDB" id="A0A1X7PHE5"/>
<name>A0A1X7PHE5_9HYPH</name>
<evidence type="ECO:0000256" key="1">
    <source>
        <dbReference type="SAM" id="SignalP"/>
    </source>
</evidence>
<dbReference type="Proteomes" id="UP000193083">
    <property type="component" value="Unassembled WGS sequence"/>
</dbReference>
<organism evidence="2 3">
    <name type="scientific">Mesorhizobium australicum</name>
    <dbReference type="NCBI Taxonomy" id="536018"/>
    <lineage>
        <taxon>Bacteria</taxon>
        <taxon>Pseudomonadati</taxon>
        <taxon>Pseudomonadota</taxon>
        <taxon>Alphaproteobacteria</taxon>
        <taxon>Hyphomicrobiales</taxon>
        <taxon>Phyllobacteriaceae</taxon>
        <taxon>Mesorhizobium</taxon>
    </lineage>
</organism>
<feature type="signal peptide" evidence="1">
    <location>
        <begin position="1"/>
        <end position="21"/>
    </location>
</feature>
<dbReference type="OrthoDB" id="9153930at2"/>
<accession>A0A1X7PHE5</accession>
<dbReference type="Pfam" id="PF16233">
    <property type="entry name" value="DUF4893"/>
    <property type="match status" value="1"/>
</dbReference>
<reference evidence="3" key="1">
    <citation type="submission" date="2017-04" db="EMBL/GenBank/DDBJ databases">
        <authorList>
            <person name="Varghese N."/>
            <person name="Submissions S."/>
        </authorList>
    </citation>
    <scope>NUCLEOTIDE SEQUENCE [LARGE SCALE GENOMIC DNA]</scope>
    <source>
        <strain evidence="3">B5P</strain>
    </source>
</reference>
<dbReference type="EMBL" id="FXBL01000004">
    <property type="protein sequence ID" value="SMH49967.1"/>
    <property type="molecule type" value="Genomic_DNA"/>
</dbReference>
<dbReference type="InterPro" id="IPR032609">
    <property type="entry name" value="DUF4893"/>
</dbReference>
<gene>
    <name evidence="2" type="ORF">SAMN02982922_4048</name>
</gene>
<feature type="chain" id="PRO_5012710906" description="DUF4893 domain-containing protein" evidence="1">
    <location>
        <begin position="22"/>
        <end position="192"/>
    </location>
</feature>
<sequence length="192" mass="21492">MTCCRLVLAALAFLVPSASWATGEIEGLITKADRERLANYETTRADALKEAREGGSAEEIAILDKVVDARQQSWSGFDMTGDWQCRTIKAGGFAQLIVYGWFKCRVTDDGSGWTLTKLTGSQKTKGRFFTDSDFRQTYLGTFAVNDDPFPAYGKGPETDQAGYAFLMSPTSWRIEFPAPYYESKLDILEFRR</sequence>
<keyword evidence="1" id="KW-0732">Signal</keyword>
<keyword evidence="3" id="KW-1185">Reference proteome</keyword>
<evidence type="ECO:0000313" key="2">
    <source>
        <dbReference type="EMBL" id="SMH49967.1"/>
    </source>
</evidence>
<dbReference type="RefSeq" id="WP_085465784.1">
    <property type="nucleotide sequence ID" value="NZ_FXBL01000004.1"/>
</dbReference>
<protein>
    <recommendedName>
        <fullName evidence="4">DUF4893 domain-containing protein</fullName>
    </recommendedName>
</protein>
<proteinExistence type="predicted"/>
<evidence type="ECO:0000313" key="3">
    <source>
        <dbReference type="Proteomes" id="UP000193083"/>
    </source>
</evidence>
<evidence type="ECO:0008006" key="4">
    <source>
        <dbReference type="Google" id="ProtNLM"/>
    </source>
</evidence>